<organism evidence="2 3">
    <name type="scientific">Candida glabrata</name>
    <name type="common">Yeast</name>
    <name type="synonym">Torulopsis glabrata</name>
    <dbReference type="NCBI Taxonomy" id="5478"/>
    <lineage>
        <taxon>Eukaryota</taxon>
        <taxon>Fungi</taxon>
        <taxon>Dikarya</taxon>
        <taxon>Ascomycota</taxon>
        <taxon>Saccharomycotina</taxon>
        <taxon>Saccharomycetes</taxon>
        <taxon>Saccharomycetales</taxon>
        <taxon>Saccharomycetaceae</taxon>
        <taxon>Nakaseomyces</taxon>
    </lineage>
</organism>
<dbReference type="VEuPathDB" id="FungiDB:B1J91_I09130g"/>
<dbReference type="InterPro" id="IPR036322">
    <property type="entry name" value="WD40_repeat_dom_sf"/>
</dbReference>
<reference evidence="2 3" key="1">
    <citation type="submission" date="2015-10" db="EMBL/GenBank/DDBJ databases">
        <title>Draft genomes sequences of Candida glabrata isolates 1A, 1B, 2A, 2B, 3A and 3B.</title>
        <authorList>
            <person name="Haavelsrud O.E."/>
            <person name="Gaustad P."/>
        </authorList>
    </citation>
    <scope>NUCLEOTIDE SEQUENCE [LARGE SCALE GENOMIC DNA]</scope>
    <source>
        <strain evidence="2">910700640</strain>
    </source>
</reference>
<dbReference type="VEuPathDB" id="FungiDB:CAGL0I09130g"/>
<gene>
    <name evidence="2" type="ORF">AO440_002727</name>
</gene>
<dbReference type="VEuPathDB" id="FungiDB:GWK60_I04631"/>
<evidence type="ECO:0000313" key="3">
    <source>
        <dbReference type="Proteomes" id="UP000054886"/>
    </source>
</evidence>
<accession>A0A0W0E1M7</accession>
<comment type="caution">
    <text evidence="2">The sequence shown here is derived from an EMBL/GenBank/DDBJ whole genome shotgun (WGS) entry which is preliminary data.</text>
</comment>
<dbReference type="Gene3D" id="2.130.10.10">
    <property type="entry name" value="YVTN repeat-like/Quinoprotein amine dehydrogenase"/>
    <property type="match status" value="1"/>
</dbReference>
<proteinExistence type="predicted"/>
<name>A0A0W0E1M7_CANGB</name>
<dbReference type="GO" id="GO:0005886">
    <property type="term" value="C:plasma membrane"/>
    <property type="evidence" value="ECO:0007669"/>
    <property type="project" value="EnsemblFungi"/>
</dbReference>
<feature type="region of interest" description="Disordered" evidence="1">
    <location>
        <begin position="104"/>
        <end position="133"/>
    </location>
</feature>
<feature type="compositionally biased region" description="Polar residues" evidence="1">
    <location>
        <begin position="164"/>
        <end position="179"/>
    </location>
</feature>
<dbReference type="SUPFAM" id="SSF50978">
    <property type="entry name" value="WD40 repeat-like"/>
    <property type="match status" value="1"/>
</dbReference>
<feature type="region of interest" description="Disordered" evidence="1">
    <location>
        <begin position="164"/>
        <end position="197"/>
    </location>
</feature>
<dbReference type="EMBL" id="LLZZ01000114">
    <property type="protein sequence ID" value="KTB05094.1"/>
    <property type="molecule type" value="Genomic_DNA"/>
</dbReference>
<dbReference type="Proteomes" id="UP000054886">
    <property type="component" value="Unassembled WGS sequence"/>
</dbReference>
<dbReference type="AlphaFoldDB" id="A0A0W0E1M7"/>
<protein>
    <submittedName>
        <fullName evidence="2">SPS-sensor component PTR3</fullName>
    </submittedName>
</protein>
<dbReference type="GO" id="GO:0043200">
    <property type="term" value="P:response to amino acid"/>
    <property type="evidence" value="ECO:0007669"/>
    <property type="project" value="EnsemblFungi"/>
</dbReference>
<feature type="compositionally biased region" description="Polar residues" evidence="1">
    <location>
        <begin position="121"/>
        <end position="131"/>
    </location>
</feature>
<dbReference type="InterPro" id="IPR015943">
    <property type="entry name" value="WD40/YVTN_repeat-like_dom_sf"/>
</dbReference>
<feature type="compositionally biased region" description="Low complexity" evidence="1">
    <location>
        <begin position="182"/>
        <end position="197"/>
    </location>
</feature>
<dbReference type="VEuPathDB" id="FungiDB:GVI51_I08987"/>
<evidence type="ECO:0000313" key="2">
    <source>
        <dbReference type="EMBL" id="KTB05094.1"/>
    </source>
</evidence>
<sequence length="726" mass="81489">MEQIRSLQDRILYLPDNRDEDTGEVTYGIVSDAVTLSCACVVSAKLCNQNLKACPVCEKVDIYVIGPCKPLRLLYQELQRIKRDSSKHILTEFKDIDQAATVLHDNDNTTNDNNNDDDISHTNSNMNTNEIDSLLPPITKNLEFFSMMEDQPISDTSNNNISFPVISSNTGDQSLSDIPTASLLSDTKNSSSDDNNTQSLMHLFHTVAIRVNNKYQDNDKTLSGAIGPTKDKLRYDLPFSSLKEEEDDFRALDNASNTRTVPISLENNSSNFSSTNLVNEGNNQYLQFSSLSASKANDSQTNLDHILSGNSAISVDEKRELYYAKCFPMYRKRFQFNTHSKFNFIKSNTSSFINTAISPDCTKFALITDSKWEVYSMPTREDRHLNTPQLLFCGKSNGQYGSNYKELKRSANKKLDHSNSHQSFCRLSNDLLVISGSNNQFRVYNLNGNGEYIHSYKSSFPIRCIDIDPASQIIAYGITGKDRNTGAEQALIAFHQISKNKVTTETEFSEPVTVTLPYRDPINSIQLSNDGKFISCSTALESRFLIISVERPKEPRLLMKSLRTIDSSMESEGITDTKLFPGNPNIMCVTSCAFNSPPIVINTRINNKKNGIRTVAQPSMIMRISELGSQIHKCEISPRNDSIAFLDKNGSVYVMSTPAMMDNEKRRVALVDIVANSHRVYESASFRFSPDGHQLFIIDRKGILYIEDFAAGQPQDLDVTKCKQID</sequence>
<evidence type="ECO:0000256" key="1">
    <source>
        <dbReference type="SAM" id="MobiDB-lite"/>
    </source>
</evidence>